<dbReference type="Proteomes" id="UP000332933">
    <property type="component" value="Unassembled WGS sequence"/>
</dbReference>
<accession>A0A485LFN1</accession>
<evidence type="ECO:0000256" key="4">
    <source>
        <dbReference type="ARBA" id="ARBA00022490"/>
    </source>
</evidence>
<feature type="compositionally biased region" description="Basic and acidic residues" evidence="10">
    <location>
        <begin position="392"/>
        <end position="405"/>
    </location>
</feature>
<feature type="coiled-coil region" evidence="9">
    <location>
        <begin position="594"/>
        <end position="628"/>
    </location>
</feature>
<keyword evidence="4" id="KW-0963">Cytoplasm</keyword>
<evidence type="ECO:0000256" key="9">
    <source>
        <dbReference type="SAM" id="Coils"/>
    </source>
</evidence>
<organism evidence="12 13">
    <name type="scientific">Aphanomyces stellatus</name>
    <dbReference type="NCBI Taxonomy" id="120398"/>
    <lineage>
        <taxon>Eukaryota</taxon>
        <taxon>Sar</taxon>
        <taxon>Stramenopiles</taxon>
        <taxon>Oomycota</taxon>
        <taxon>Saprolegniomycetes</taxon>
        <taxon>Saprolegniales</taxon>
        <taxon>Verrucalvaceae</taxon>
        <taxon>Aphanomyces</taxon>
    </lineage>
</organism>
<dbReference type="GO" id="GO:0060271">
    <property type="term" value="P:cilium assembly"/>
    <property type="evidence" value="ECO:0007669"/>
    <property type="project" value="TreeGrafter"/>
</dbReference>
<dbReference type="PANTHER" id="PTHR34031:SF1">
    <property type="entry name" value="CENTROSOMAL PROTEIN OF 162 KDA"/>
    <property type="match status" value="1"/>
</dbReference>
<evidence type="ECO:0000256" key="2">
    <source>
        <dbReference type="ARBA" id="ARBA00009485"/>
    </source>
</evidence>
<evidence type="ECO:0000256" key="6">
    <source>
        <dbReference type="ARBA" id="ARBA00022794"/>
    </source>
</evidence>
<dbReference type="AlphaFoldDB" id="A0A485LFN1"/>
<dbReference type="EMBL" id="CAADRA010006926">
    <property type="protein sequence ID" value="VFT97363.1"/>
    <property type="molecule type" value="Genomic_DNA"/>
</dbReference>
<gene>
    <name evidence="12" type="primary">Aste57867_20683</name>
    <name evidence="11" type="ORF">As57867_020615</name>
    <name evidence="12" type="ORF">ASTE57867_20683</name>
</gene>
<evidence type="ECO:0000313" key="12">
    <source>
        <dbReference type="EMBL" id="VFT97363.1"/>
    </source>
</evidence>
<feature type="compositionally biased region" description="Acidic residues" evidence="10">
    <location>
        <begin position="143"/>
        <end position="152"/>
    </location>
</feature>
<feature type="compositionally biased region" description="Pro residues" evidence="10">
    <location>
        <begin position="350"/>
        <end position="362"/>
    </location>
</feature>
<evidence type="ECO:0000256" key="3">
    <source>
        <dbReference type="ARBA" id="ARBA00021406"/>
    </source>
</evidence>
<feature type="compositionally biased region" description="Basic and acidic residues" evidence="10">
    <location>
        <begin position="91"/>
        <end position="106"/>
    </location>
</feature>
<feature type="region of interest" description="Disordered" evidence="10">
    <location>
        <begin position="1"/>
        <end position="45"/>
    </location>
</feature>
<feature type="region of interest" description="Disordered" evidence="10">
    <location>
        <begin position="222"/>
        <end position="405"/>
    </location>
</feature>
<keyword evidence="5" id="KW-0493">Microtubule</keyword>
<feature type="coiled-coil region" evidence="9">
    <location>
        <begin position="1070"/>
        <end position="1143"/>
    </location>
</feature>
<reference evidence="12 13" key="1">
    <citation type="submission" date="2019-03" db="EMBL/GenBank/DDBJ databases">
        <authorList>
            <person name="Gaulin E."/>
            <person name="Dumas B."/>
        </authorList>
    </citation>
    <scope>NUCLEOTIDE SEQUENCE [LARGE SCALE GENOMIC DNA]</scope>
    <source>
        <strain evidence="12">CBS 568.67</strain>
    </source>
</reference>
<feature type="compositionally biased region" description="Basic and acidic residues" evidence="10">
    <location>
        <begin position="153"/>
        <end position="162"/>
    </location>
</feature>
<feature type="region of interest" description="Disordered" evidence="10">
    <location>
        <begin position="444"/>
        <end position="481"/>
    </location>
</feature>
<feature type="region of interest" description="Disordered" evidence="10">
    <location>
        <begin position="123"/>
        <end position="168"/>
    </location>
</feature>
<feature type="coiled-coil region" evidence="9">
    <location>
        <begin position="664"/>
        <end position="691"/>
    </location>
</feature>
<keyword evidence="8" id="KW-0206">Cytoskeleton</keyword>
<dbReference type="PANTHER" id="PTHR34031">
    <property type="entry name" value="CENTROSOMAL PROTEIN OF 162 KDA"/>
    <property type="match status" value="1"/>
</dbReference>
<protein>
    <recommendedName>
        <fullName evidence="3">Centrosomal protein of 162 kDa</fullName>
    </recommendedName>
</protein>
<feature type="compositionally biased region" description="Low complexity" evidence="10">
    <location>
        <begin position="269"/>
        <end position="284"/>
    </location>
</feature>
<feature type="compositionally biased region" description="Pro residues" evidence="10">
    <location>
        <begin position="373"/>
        <end position="389"/>
    </location>
</feature>
<reference evidence="11" key="2">
    <citation type="submission" date="2019-06" db="EMBL/GenBank/DDBJ databases">
        <title>Genomics analysis of Aphanomyces spp. identifies a new class of oomycete effector associated with host adaptation.</title>
        <authorList>
            <person name="Gaulin E."/>
        </authorList>
    </citation>
    <scope>NUCLEOTIDE SEQUENCE</scope>
    <source>
        <strain evidence="11">CBS 578.67</strain>
    </source>
</reference>
<comment type="similarity">
    <text evidence="2">Belongs to the CEP162 family.</text>
</comment>
<comment type="subcellular location">
    <subcellularLocation>
        <location evidence="1">Cytoplasm</location>
        <location evidence="1">Cytoskeleton</location>
        <location evidence="1">Microtubule organizing center</location>
        <location evidence="1">Centrosome</location>
        <location evidence="1">Centriole</location>
    </subcellularLocation>
</comment>
<keyword evidence="13" id="KW-1185">Reference proteome</keyword>
<evidence type="ECO:0000256" key="10">
    <source>
        <dbReference type="SAM" id="MobiDB-lite"/>
    </source>
</evidence>
<dbReference type="GO" id="GO:0005814">
    <property type="term" value="C:centriole"/>
    <property type="evidence" value="ECO:0007669"/>
    <property type="project" value="UniProtKB-SubCell"/>
</dbReference>
<feature type="coiled-coil region" evidence="9">
    <location>
        <begin position="992"/>
        <end position="1026"/>
    </location>
</feature>
<evidence type="ECO:0000256" key="1">
    <source>
        <dbReference type="ARBA" id="ARBA00004114"/>
    </source>
</evidence>
<feature type="compositionally biased region" description="Acidic residues" evidence="10">
    <location>
        <begin position="300"/>
        <end position="320"/>
    </location>
</feature>
<dbReference type="OrthoDB" id="2157184at2759"/>
<evidence type="ECO:0000313" key="13">
    <source>
        <dbReference type="Proteomes" id="UP000332933"/>
    </source>
</evidence>
<keyword evidence="7 9" id="KW-0175">Coiled coil</keyword>
<evidence type="ECO:0000256" key="7">
    <source>
        <dbReference type="ARBA" id="ARBA00023054"/>
    </source>
</evidence>
<proteinExistence type="inferred from homology"/>
<dbReference type="InterPro" id="IPR038774">
    <property type="entry name" value="CEP162-like"/>
</dbReference>
<feature type="region of interest" description="Disordered" evidence="10">
    <location>
        <begin position="57"/>
        <end position="106"/>
    </location>
</feature>
<evidence type="ECO:0000313" key="11">
    <source>
        <dbReference type="EMBL" id="KAF0687564.1"/>
    </source>
</evidence>
<feature type="region of interest" description="Disordered" evidence="10">
    <location>
        <begin position="1038"/>
        <end position="1058"/>
    </location>
</feature>
<evidence type="ECO:0000256" key="5">
    <source>
        <dbReference type="ARBA" id="ARBA00022701"/>
    </source>
</evidence>
<name>A0A485LFN1_9STRA</name>
<sequence length="1227" mass="138872">MSSDDDEFEKFLQGDSDDEQTALSKTKKKAAKKGSSNEDVQRPTMLLVEVKAPIVSLDDSADPYNFDMNPPAMSDDSDEDEKPRTKKEKKKVKEKEAPKKVSLEDRMAEILKRNGSALAETFAKPMVDEPAPAPVEIIKEAPKEEEDGEMKDEDALSDKSDSYSDSLGMESADFEVGGYSKKTTATKNEASIATGGTKQASDKEVSVLEGIFTLNTSILEQAPPSTDRFRYASTEGSLVDHESDYDDFECTTAEPGLEAAPSRTPVPLAPEASSAPLSATTPTPFKSEFEKMKELFSLPADDEEVDNDAYGDDNFDEENETPQKPTVASTMTAQNAIDMYDDDEFEESGQPPPSPPPPPPPQTEMTISLAPLSPGPPPPPPDSEYPNVPPLDLRRGDKIEKSKQEAIDVKIASILDMEKSATSFLDEPFEFKYDLRAKVETIHEPIEDEPRHSATATEEALPPPAVEAKDASPTSTELDARSETGAKQILQPLQVINAKVPQLLSSTRIENPNRVDDVPRNTSDKEMSTPGIVIQRTNSADFNIDRGGTGGEKAGNPIVTKFNSLQDQLNRSSFTRPEVVDSVSHAYERDKYLIRAFSNKENEMKLQLQAAQREILSLRHQVEALSTEHEVHTLSDARLLGKYVHPLGGVQMTNQAWDDMRKEIETQEALIQGYQVENERLMHQLKEVRRDLQYDVHLNNQELQATIKELRHQLETNPPPVASRHLEAQLRAESRVMALEEELYRVREDRAVKERELKFELDKMKKAKIDLECRVAGVHMDTLHKENEAFESQKAQSEAKFQEYERQIQSLQAKLDWYIQNQRFIDEQEATIKQQQKTISDLKGQLESQPKRTPNKLHRAPADIRRIQALESQLRDMETAMRKRHPDSLVNLILASKPTSDELEANKQSQQEIQTLKDHILEMEQSHELKLTKFRQQHERIVQQLREANRPKSQPETTDVARLRLYYQNKVKDLEQKLDLKGRVGDPGKSQRAEQESRIDQLNQTIEELSKQHKEREANLELQLRASEHARRLLIDASNASSQNVEPGEPHAVEPSPVPKQLPTIVSAPDAKLEQQVSQLQQTLNDLKEAHNKSMLESKELWQEEILHLSEKLSKAHEENQKYAEVAARVPRLEENIQSLTSRLQIPNTPSMLQYQSLEMQIQTLTQKHALREAELKVLLQQATQSSKVEVMQLQQRHERAMAKKNAEIASFQLQLDEMLTEMKQLR</sequence>
<dbReference type="GO" id="GO:0005879">
    <property type="term" value="C:axonemal microtubule"/>
    <property type="evidence" value="ECO:0007669"/>
    <property type="project" value="TreeGrafter"/>
</dbReference>
<evidence type="ECO:0000256" key="8">
    <source>
        <dbReference type="ARBA" id="ARBA00023212"/>
    </source>
</evidence>
<feature type="compositionally biased region" description="Polar residues" evidence="10">
    <location>
        <begin position="322"/>
        <end position="335"/>
    </location>
</feature>
<dbReference type="EMBL" id="VJMH01006900">
    <property type="protein sequence ID" value="KAF0687564.1"/>
    <property type="molecule type" value="Genomic_DNA"/>
</dbReference>
<keyword evidence="6" id="KW-0970">Cilium biogenesis/degradation</keyword>
<feature type="coiled-coil region" evidence="9">
    <location>
        <begin position="780"/>
        <end position="845"/>
    </location>
</feature>